<dbReference type="PANTHER" id="PTHR30386:SF17">
    <property type="entry name" value="ALKALINE PROTEASE SECRETION PROTEIN APRE"/>
    <property type="match status" value="1"/>
</dbReference>
<evidence type="ECO:0000256" key="6">
    <source>
        <dbReference type="ARBA" id="ARBA00022692"/>
    </source>
</evidence>
<evidence type="ECO:0000256" key="8">
    <source>
        <dbReference type="ARBA" id="ARBA00023136"/>
    </source>
</evidence>
<accession>A0ABT8XAG3</accession>
<comment type="caution">
    <text evidence="13">The sequence shown here is derived from an EMBL/GenBank/DDBJ whole genome shotgun (WGS) entry which is preliminary data.</text>
</comment>
<evidence type="ECO:0000256" key="1">
    <source>
        <dbReference type="ARBA" id="ARBA00004377"/>
    </source>
</evidence>
<dbReference type="PANTHER" id="PTHR30386">
    <property type="entry name" value="MEMBRANE FUSION SUBUNIT OF EMRAB-TOLC MULTIDRUG EFFLUX PUMP"/>
    <property type="match status" value="1"/>
</dbReference>
<dbReference type="Proteomes" id="UP001177080">
    <property type="component" value="Unassembled WGS sequence"/>
</dbReference>
<evidence type="ECO:0000256" key="2">
    <source>
        <dbReference type="ARBA" id="ARBA00009477"/>
    </source>
</evidence>
<proteinExistence type="inferred from homology"/>
<keyword evidence="14" id="KW-1185">Reference proteome</keyword>
<dbReference type="RefSeq" id="WP_244762117.1">
    <property type="nucleotide sequence ID" value="NZ_JALJCJ010000004.1"/>
</dbReference>
<keyword evidence="6" id="KW-0812">Transmembrane</keyword>
<evidence type="ECO:0000256" key="9">
    <source>
        <dbReference type="RuleBase" id="RU365093"/>
    </source>
</evidence>
<evidence type="ECO:0000256" key="4">
    <source>
        <dbReference type="ARBA" id="ARBA00022475"/>
    </source>
</evidence>
<evidence type="ECO:0000256" key="3">
    <source>
        <dbReference type="ARBA" id="ARBA00022448"/>
    </source>
</evidence>
<evidence type="ECO:0000259" key="12">
    <source>
        <dbReference type="Pfam" id="PF26002"/>
    </source>
</evidence>
<feature type="domain" description="AprE-like long alpha-helical hairpin" evidence="11">
    <location>
        <begin position="91"/>
        <end position="278"/>
    </location>
</feature>
<organism evidence="13 14">
    <name type="scientific">Shinella curvata</name>
    <dbReference type="NCBI Taxonomy" id="1817964"/>
    <lineage>
        <taxon>Bacteria</taxon>
        <taxon>Pseudomonadati</taxon>
        <taxon>Pseudomonadota</taxon>
        <taxon>Alphaproteobacteria</taxon>
        <taxon>Hyphomicrobiales</taxon>
        <taxon>Rhizobiaceae</taxon>
        <taxon>Shinella</taxon>
    </lineage>
</organism>
<evidence type="ECO:0000313" key="14">
    <source>
        <dbReference type="Proteomes" id="UP001177080"/>
    </source>
</evidence>
<keyword evidence="7" id="KW-1133">Transmembrane helix</keyword>
<sequence>MTTPVCAAPRIGAAAIIGLGSLLAFASGFMLWSATVPLAEASITSGQVKAEGNRRVVQHFEGGIVADILVRDGDRVKAGDPLLRLEETQSSASRDSLLASVWSLSAQLARLEAEAANARRITFGEDLMAERDARAVSAMENQMALFDARASSFDIRHQVIETKVSQHAALIASTAVQRSGQKAQLKLLQEEEADARRLLQKGLERASQLRALQRQIAAVETNLLDLAARSEAAVAEKAQTERELESLRRERIAEAKAQAVETRMRLDEARQRLAAASDIADRRQVVAPEDGVVIASRFFNSGAVVRPGETVLEIVPENDRLLAEVRVAPTDIDSVHAGLAAEIRLPGYKQRVVPTLNGEVILVDGDLTQEPSTGAGYYRARILINPAQVATLQDVELKAGMPVEAMIKTGERSLLRYLAQPILDSFNRAFREA</sequence>
<evidence type="ECO:0000256" key="10">
    <source>
        <dbReference type="SAM" id="Coils"/>
    </source>
</evidence>
<dbReference type="Pfam" id="PF25994">
    <property type="entry name" value="HH_AprE"/>
    <property type="match status" value="1"/>
</dbReference>
<name>A0ABT8XAG3_9HYPH</name>
<evidence type="ECO:0000256" key="7">
    <source>
        <dbReference type="ARBA" id="ARBA00022989"/>
    </source>
</evidence>
<keyword evidence="5 9" id="KW-0997">Cell inner membrane</keyword>
<dbReference type="InterPro" id="IPR010129">
    <property type="entry name" value="T1SS_HlyD"/>
</dbReference>
<evidence type="ECO:0000256" key="5">
    <source>
        <dbReference type="ARBA" id="ARBA00022519"/>
    </source>
</evidence>
<dbReference type="InterPro" id="IPR050739">
    <property type="entry name" value="MFP"/>
</dbReference>
<dbReference type="Pfam" id="PF26002">
    <property type="entry name" value="Beta-barrel_AprE"/>
    <property type="match status" value="1"/>
</dbReference>
<gene>
    <name evidence="13" type="ORF">GB928_004430</name>
</gene>
<dbReference type="PRINTS" id="PR01490">
    <property type="entry name" value="RTXTOXIND"/>
</dbReference>
<keyword evidence="3 9" id="KW-0813">Transport</keyword>
<comment type="similarity">
    <text evidence="2 9">Belongs to the membrane fusion protein (MFP) (TC 8.A.1) family.</text>
</comment>
<keyword evidence="10" id="KW-0175">Coiled coil</keyword>
<dbReference type="EMBL" id="WHSC02000002">
    <property type="protein sequence ID" value="MDO6120423.1"/>
    <property type="molecule type" value="Genomic_DNA"/>
</dbReference>
<keyword evidence="4 9" id="KW-1003">Cell membrane</keyword>
<feature type="domain" description="AprE-like beta-barrel" evidence="12">
    <location>
        <begin position="321"/>
        <end position="410"/>
    </location>
</feature>
<feature type="coiled-coil region" evidence="10">
    <location>
        <begin position="209"/>
        <end position="272"/>
    </location>
</feature>
<dbReference type="Gene3D" id="2.40.50.100">
    <property type="match status" value="1"/>
</dbReference>
<comment type="subcellular location">
    <subcellularLocation>
        <location evidence="1 9">Cell inner membrane</location>
        <topology evidence="1 9">Single-pass membrane protein</topology>
    </subcellularLocation>
</comment>
<reference evidence="13" key="1">
    <citation type="submission" date="2022-04" db="EMBL/GenBank/DDBJ databases">
        <title>Shinella lacus sp. nov., a novel member of the genus Shinella from water.</title>
        <authorList>
            <person name="Deng Y."/>
        </authorList>
    </citation>
    <scope>NUCLEOTIDE SEQUENCE</scope>
    <source>
        <strain evidence="13">JCM 31239</strain>
    </source>
</reference>
<dbReference type="InterPro" id="IPR058982">
    <property type="entry name" value="Beta-barrel_AprE"/>
</dbReference>
<keyword evidence="8" id="KW-0472">Membrane</keyword>
<dbReference type="InterPro" id="IPR058781">
    <property type="entry name" value="HH_AprE-like"/>
</dbReference>
<dbReference type="Gene3D" id="2.40.30.170">
    <property type="match status" value="1"/>
</dbReference>
<dbReference type="NCBIfam" id="TIGR01843">
    <property type="entry name" value="type_I_hlyD"/>
    <property type="match status" value="1"/>
</dbReference>
<evidence type="ECO:0000259" key="11">
    <source>
        <dbReference type="Pfam" id="PF25994"/>
    </source>
</evidence>
<protein>
    <recommendedName>
        <fullName evidence="9">Membrane fusion protein (MFP) family protein</fullName>
    </recommendedName>
</protein>
<evidence type="ECO:0000313" key="13">
    <source>
        <dbReference type="EMBL" id="MDO6120423.1"/>
    </source>
</evidence>